<organism evidence="1 2">
    <name type="scientific">Parvibium lacunae</name>
    <dbReference type="NCBI Taxonomy" id="1888893"/>
    <lineage>
        <taxon>Bacteria</taxon>
        <taxon>Pseudomonadati</taxon>
        <taxon>Pseudomonadota</taxon>
        <taxon>Betaproteobacteria</taxon>
        <taxon>Burkholderiales</taxon>
        <taxon>Alcaligenaceae</taxon>
        <taxon>Parvibium</taxon>
    </lineage>
</organism>
<evidence type="ECO:0000313" key="2">
    <source>
        <dbReference type="Proteomes" id="UP000252357"/>
    </source>
</evidence>
<accession>A0A368L074</accession>
<dbReference type="Proteomes" id="UP000252357">
    <property type="component" value="Unassembled WGS sequence"/>
</dbReference>
<proteinExistence type="predicted"/>
<reference evidence="1 2" key="1">
    <citation type="journal article" date="2018" name="Int. J. Syst. Evol. Microbiol.">
        <title>Parvibium lacunae gen. nov., sp. nov., a new member of the family Alcaligenaceae isolated from a freshwater pond.</title>
        <authorList>
            <person name="Chen W.M."/>
            <person name="Xie P.B."/>
            <person name="Hsu M.Y."/>
            <person name="Sheu S.Y."/>
        </authorList>
    </citation>
    <scope>NUCLEOTIDE SEQUENCE [LARGE SCALE GENOMIC DNA]</scope>
    <source>
        <strain evidence="1 2">KMB9</strain>
    </source>
</reference>
<dbReference type="EMBL" id="QPGB01000004">
    <property type="protein sequence ID" value="RCS56961.1"/>
    <property type="molecule type" value="Genomic_DNA"/>
</dbReference>
<dbReference type="RefSeq" id="WP_114403103.1">
    <property type="nucleotide sequence ID" value="NZ_QPGB01000004.1"/>
</dbReference>
<name>A0A368L074_9BURK</name>
<sequence>MDFELLCVSLREATPSEKALKGLGLSDEDVQEFTSSFNIIPRDGGVSITNSMDVVKEFFTQYDPSNLEVGMIRFLSAPKTVEAGQIIGQVEADPLVVDKSSGKVFVADLTSPGNTLWECADSVEKFLLTLVPAANYLGQCLVDHTVRTNKALSKNTLDACVSIAGGNRYESFFRMILGIE</sequence>
<keyword evidence="2" id="KW-1185">Reference proteome</keyword>
<protein>
    <submittedName>
        <fullName evidence="1">Uncharacterized protein</fullName>
    </submittedName>
</protein>
<comment type="caution">
    <text evidence="1">The sequence shown here is derived from an EMBL/GenBank/DDBJ whole genome shotgun (WGS) entry which is preliminary data.</text>
</comment>
<evidence type="ECO:0000313" key="1">
    <source>
        <dbReference type="EMBL" id="RCS56961.1"/>
    </source>
</evidence>
<dbReference type="AlphaFoldDB" id="A0A368L074"/>
<gene>
    <name evidence="1" type="ORF">DU000_09115</name>
</gene>
<dbReference type="OrthoDB" id="709269at2"/>